<evidence type="ECO:0000313" key="3">
    <source>
        <dbReference type="Proteomes" id="UP001597369"/>
    </source>
</evidence>
<evidence type="ECO:0000256" key="1">
    <source>
        <dbReference type="SAM" id="Coils"/>
    </source>
</evidence>
<dbReference type="EMBL" id="JBHUHV010000058">
    <property type="protein sequence ID" value="MFD2069020.1"/>
    <property type="molecule type" value="Genomic_DNA"/>
</dbReference>
<name>A0ABW4X3X6_9BACT</name>
<keyword evidence="3" id="KW-1185">Reference proteome</keyword>
<dbReference type="Proteomes" id="UP001597369">
    <property type="component" value="Unassembled WGS sequence"/>
</dbReference>
<dbReference type="PANTHER" id="PTHR32114:SF2">
    <property type="entry name" value="ABC TRANSPORTER ABCH.3"/>
    <property type="match status" value="1"/>
</dbReference>
<gene>
    <name evidence="2" type="ORF">ACFSKU_19180</name>
</gene>
<dbReference type="InterPro" id="IPR027417">
    <property type="entry name" value="P-loop_NTPase"/>
</dbReference>
<feature type="coiled-coil region" evidence="1">
    <location>
        <begin position="457"/>
        <end position="526"/>
    </location>
</feature>
<protein>
    <submittedName>
        <fullName evidence="2">AAA family ATPase</fullName>
    </submittedName>
</protein>
<organism evidence="2 3">
    <name type="scientific">Pontibacter silvestris</name>
    <dbReference type="NCBI Taxonomy" id="2305183"/>
    <lineage>
        <taxon>Bacteria</taxon>
        <taxon>Pseudomonadati</taxon>
        <taxon>Bacteroidota</taxon>
        <taxon>Cytophagia</taxon>
        <taxon>Cytophagales</taxon>
        <taxon>Hymenobacteraceae</taxon>
        <taxon>Pontibacter</taxon>
    </lineage>
</organism>
<proteinExistence type="predicted"/>
<accession>A0ABW4X3X6</accession>
<comment type="caution">
    <text evidence="2">The sequence shown here is derived from an EMBL/GenBank/DDBJ whole genome shotgun (WGS) entry which is preliminary data.</text>
</comment>
<dbReference type="Gene3D" id="3.40.50.300">
    <property type="entry name" value="P-loop containing nucleotide triphosphate hydrolases"/>
    <property type="match status" value="1"/>
</dbReference>
<dbReference type="RefSeq" id="WP_229957499.1">
    <property type="nucleotide sequence ID" value="NZ_JAJJWI010000001.1"/>
</dbReference>
<feature type="coiled-coil region" evidence="1">
    <location>
        <begin position="250"/>
        <end position="293"/>
    </location>
</feature>
<reference evidence="3" key="1">
    <citation type="journal article" date="2019" name="Int. J. Syst. Evol. Microbiol.">
        <title>The Global Catalogue of Microorganisms (GCM) 10K type strain sequencing project: providing services to taxonomists for standard genome sequencing and annotation.</title>
        <authorList>
            <consortium name="The Broad Institute Genomics Platform"/>
            <consortium name="The Broad Institute Genome Sequencing Center for Infectious Disease"/>
            <person name="Wu L."/>
            <person name="Ma J."/>
        </authorList>
    </citation>
    <scope>NUCLEOTIDE SEQUENCE [LARGE SCALE GENOMIC DNA]</scope>
    <source>
        <strain evidence="3">JCM 16545</strain>
    </source>
</reference>
<evidence type="ECO:0000313" key="2">
    <source>
        <dbReference type="EMBL" id="MFD2069020.1"/>
    </source>
</evidence>
<sequence length="728" mass="84066">MILQSIELNNFMCYYGENKFVFTEGINVIIGDNGYGKSKLYDAFYWVMYDRCFDTSKKEFRQTSHLKRLIVSDKACKEVVDGSVTTYVKLTFHDQIKDSVYIIERSYKIHKNGDEIREDKDSLQTIYKKDLAYLNAREVDDPFQIDQIKNLILPENIKPYMWFQGEQVESIIDFNKQDTLTQAINVLSNISRFDDIKELATSLNDNAAAELNRKVRSLSKDKGKSEQLELDRQTLIERTKGLQVQELQLKDSLAKAEENSELLINKLEEAQKIRQLEEKRKNIEKQLLEVIAELDQEHTSLHKKMFTNKWVLKGCEHLFEDYSKKYSDYDFNKLKKKAELQARIDAENAVLAELQTRLPIDVPEPIYVERMLEDEHCLVCDREAKKGSEAWNKINELLTRQTAKLQTLSPEDISTHNFSGDFKKLYQNGLGLQYSIGNVDKDIADTFKRQRRINNKRKNLHTELVAIESQIQNLISESGIGINEAKDLLSSYTIQNDYAKSYQRQVSDLENKIRNNHEKLKTIDEQLNSLVTGEIPRSLLSKVEVLKDFEHVATATRNRVFSQLVKMLEVEANHHYNDMTQSNLSARGIIKLKELSNGNFMPELVDSDGNVLLQLNTGNIILIKLATIMAIISARQGSRATDLYTLITDAPMSVFGEDYTIGFCKTVSKVYRQSIIMSKEFYRNENLRNELLNNPEITVGRVYMITPSIPETERSNRESLTTNIKALN</sequence>
<dbReference type="PANTHER" id="PTHR32114">
    <property type="entry name" value="ABC TRANSPORTER ABCH.3"/>
    <property type="match status" value="1"/>
</dbReference>
<dbReference type="SUPFAM" id="SSF52540">
    <property type="entry name" value="P-loop containing nucleoside triphosphate hydrolases"/>
    <property type="match status" value="1"/>
</dbReference>
<keyword evidence="1" id="KW-0175">Coiled coil</keyword>